<dbReference type="AlphaFoldDB" id="A0A2M9WBR1"/>
<dbReference type="RefSeq" id="WP_100702664.1">
    <property type="nucleotide sequence ID" value="NZ_MLFP01000005.1"/>
</dbReference>
<organism evidence="1 2">
    <name type="scientific">Pantoea rodasii</name>
    <dbReference type="NCBI Taxonomy" id="1076549"/>
    <lineage>
        <taxon>Bacteria</taxon>
        <taxon>Pseudomonadati</taxon>
        <taxon>Pseudomonadota</taxon>
        <taxon>Gammaproteobacteria</taxon>
        <taxon>Enterobacterales</taxon>
        <taxon>Erwiniaceae</taxon>
        <taxon>Pantoea</taxon>
    </lineage>
</organism>
<comment type="caution">
    <text evidence="1">The sequence shown here is derived from an EMBL/GenBank/DDBJ whole genome shotgun (WGS) entry which is preliminary data.</text>
</comment>
<accession>A0A2M9WBR1</accession>
<dbReference type="Proteomes" id="UP000232062">
    <property type="component" value="Unassembled WGS sequence"/>
</dbReference>
<keyword evidence="2" id="KW-1185">Reference proteome</keyword>
<dbReference type="OrthoDB" id="8908912at2"/>
<sequence>MATKNERLEHANQLIQVISAHGRRFFYNDSTDMTSKLLVDKRGRVWFLDDYTLKWVFTHKTTWTNKWRGFSHGGTLRGLVEMMRDYIIHGTQIHPYYLGMERRNVYDGNIWGYPDDAIKAVRDQASLLPIIAEVKSHA</sequence>
<evidence type="ECO:0000313" key="1">
    <source>
        <dbReference type="EMBL" id="PJZ04980.1"/>
    </source>
</evidence>
<dbReference type="EMBL" id="PIQI01000023">
    <property type="protein sequence ID" value="PJZ04980.1"/>
    <property type="molecule type" value="Genomic_DNA"/>
</dbReference>
<protein>
    <submittedName>
        <fullName evidence="1">Uncharacterized protein</fullName>
    </submittedName>
</protein>
<gene>
    <name evidence="1" type="ORF">PRCB_16385</name>
</gene>
<reference evidence="1 2" key="1">
    <citation type="submission" date="2017-11" db="EMBL/GenBank/DDBJ databases">
        <title>The genome sequence of Pantoea rodasii DSM 26611.</title>
        <authorList>
            <person name="Gao J."/>
            <person name="Mao X."/>
            <person name="Sun J."/>
        </authorList>
    </citation>
    <scope>NUCLEOTIDE SEQUENCE [LARGE SCALE GENOMIC DNA]</scope>
    <source>
        <strain evidence="1 2">DSM 26611</strain>
    </source>
</reference>
<dbReference type="STRING" id="1076549.HA45_09055"/>
<evidence type="ECO:0000313" key="2">
    <source>
        <dbReference type="Proteomes" id="UP000232062"/>
    </source>
</evidence>
<name>A0A2M9WBR1_9GAMM</name>
<proteinExistence type="predicted"/>